<protein>
    <submittedName>
        <fullName evidence="1">Aspartyl-tRNA amidotransferase</fullName>
    </submittedName>
</protein>
<name>A0A347WLG7_9LACT</name>
<dbReference type="Proteomes" id="UP000263232">
    <property type="component" value="Chromosome"/>
</dbReference>
<dbReference type="Gene3D" id="1.10.10.410">
    <property type="match status" value="1"/>
</dbReference>
<keyword evidence="1" id="KW-0808">Transferase</keyword>
<dbReference type="RefSeq" id="WP_118990824.1">
    <property type="nucleotide sequence ID" value="NZ_CP023434.1"/>
</dbReference>
<gene>
    <name evidence="1" type="ORF">CL176_07885</name>
</gene>
<dbReference type="InterPro" id="IPR019004">
    <property type="entry name" value="YqeY/Aim41"/>
</dbReference>
<dbReference type="GO" id="GO:0016740">
    <property type="term" value="F:transferase activity"/>
    <property type="evidence" value="ECO:0007669"/>
    <property type="project" value="UniProtKB-KW"/>
</dbReference>
<sequence>MSLTERINQDVKLAMKARDKDRLKVLRMIKAALQNEQLNHDEPLTGDQELTILNREMKQRRDSLAEFEQAGREDLVEEVKAEIVIVEEYLPEQLSDEEIRQVVQDVIEEVGASSPSDFGKVMGPAMARLKGQADGSKVNAIVKELLH</sequence>
<dbReference type="Gene3D" id="1.10.1510.10">
    <property type="entry name" value="Uncharacterised protein YqeY/AIM41 PF09424, N-terminal domain"/>
    <property type="match status" value="1"/>
</dbReference>
<keyword evidence="2" id="KW-1185">Reference proteome</keyword>
<dbReference type="GO" id="GO:0016884">
    <property type="term" value="F:carbon-nitrogen ligase activity, with glutamine as amido-N-donor"/>
    <property type="evidence" value="ECO:0007669"/>
    <property type="project" value="InterPro"/>
</dbReference>
<dbReference type="InterPro" id="IPR023168">
    <property type="entry name" value="GatB_Yqey_C_2"/>
</dbReference>
<proteinExistence type="predicted"/>
<evidence type="ECO:0000313" key="1">
    <source>
        <dbReference type="EMBL" id="AXY25924.1"/>
    </source>
</evidence>
<dbReference type="KEGG" id="abae:CL176_07885"/>
<dbReference type="PANTHER" id="PTHR28055:SF1">
    <property type="entry name" value="ALTERED INHERITANCE OF MITOCHONDRIA PROTEIN 41, MITOCHONDRIAL"/>
    <property type="match status" value="1"/>
</dbReference>
<dbReference type="OrthoDB" id="9794041at2"/>
<organism evidence="1 2">
    <name type="scientific">Suicoccus acidiformans</name>
    <dbReference type="NCBI Taxonomy" id="2036206"/>
    <lineage>
        <taxon>Bacteria</taxon>
        <taxon>Bacillati</taxon>
        <taxon>Bacillota</taxon>
        <taxon>Bacilli</taxon>
        <taxon>Lactobacillales</taxon>
        <taxon>Aerococcaceae</taxon>
        <taxon>Suicoccus</taxon>
    </lineage>
</organism>
<accession>A0A347WLG7</accession>
<reference evidence="1 2" key="1">
    <citation type="submission" date="2017-09" db="EMBL/GenBank/DDBJ databases">
        <title>Complete genome sequence of Oxytococcus suis strain ZY16052.</title>
        <authorList>
            <person name="Li F."/>
        </authorList>
    </citation>
    <scope>NUCLEOTIDE SEQUENCE [LARGE SCALE GENOMIC DNA]</scope>
    <source>
        <strain evidence="1 2">ZY16052</strain>
    </source>
</reference>
<evidence type="ECO:0000313" key="2">
    <source>
        <dbReference type="Proteomes" id="UP000263232"/>
    </source>
</evidence>
<dbReference type="AlphaFoldDB" id="A0A347WLG7"/>
<dbReference type="SUPFAM" id="SSF89095">
    <property type="entry name" value="GatB/YqeY motif"/>
    <property type="match status" value="1"/>
</dbReference>
<dbReference type="EMBL" id="CP023434">
    <property type="protein sequence ID" value="AXY25924.1"/>
    <property type="molecule type" value="Genomic_DNA"/>
</dbReference>
<dbReference type="InterPro" id="IPR042184">
    <property type="entry name" value="YqeY/Aim41_N"/>
</dbReference>
<dbReference type="PANTHER" id="PTHR28055">
    <property type="entry name" value="ALTERED INHERITANCE OF MITOCHONDRIA PROTEIN 41, MITOCHONDRIAL"/>
    <property type="match status" value="1"/>
</dbReference>
<dbReference type="Pfam" id="PF09424">
    <property type="entry name" value="YqeY"/>
    <property type="match status" value="1"/>
</dbReference>
<dbReference type="InterPro" id="IPR003789">
    <property type="entry name" value="Asn/Gln_tRNA_amidoTrase-B-like"/>
</dbReference>